<evidence type="ECO:0000256" key="10">
    <source>
        <dbReference type="ARBA" id="ARBA00023286"/>
    </source>
</evidence>
<organism evidence="14 15">
    <name type="scientific">Daphnia magna</name>
    <dbReference type="NCBI Taxonomy" id="35525"/>
    <lineage>
        <taxon>Eukaryota</taxon>
        <taxon>Metazoa</taxon>
        <taxon>Ecdysozoa</taxon>
        <taxon>Arthropoda</taxon>
        <taxon>Crustacea</taxon>
        <taxon>Branchiopoda</taxon>
        <taxon>Diplostraca</taxon>
        <taxon>Cladocera</taxon>
        <taxon>Anomopoda</taxon>
        <taxon>Daphniidae</taxon>
        <taxon>Daphnia</taxon>
    </lineage>
</organism>
<keyword evidence="6" id="KW-0406">Ion transport</keyword>
<evidence type="ECO:0000259" key="13">
    <source>
        <dbReference type="Pfam" id="PF10613"/>
    </source>
</evidence>
<evidence type="ECO:0000256" key="4">
    <source>
        <dbReference type="ARBA" id="ARBA00022692"/>
    </source>
</evidence>
<dbReference type="Gene3D" id="3.40.190.10">
    <property type="entry name" value="Periplasmic binding protein-like II"/>
    <property type="match status" value="1"/>
</dbReference>
<accession>A0A165AEH4</accession>
<dbReference type="STRING" id="35525.A0A165AEH4"/>
<dbReference type="PANTHER" id="PTHR42643:SF24">
    <property type="entry name" value="IONOTROPIC RECEPTOR 60A"/>
    <property type="match status" value="1"/>
</dbReference>
<evidence type="ECO:0000313" key="14">
    <source>
        <dbReference type="EMBL" id="KZS17530.1"/>
    </source>
</evidence>
<evidence type="ECO:0000256" key="12">
    <source>
        <dbReference type="SAM" id="Phobius"/>
    </source>
</evidence>
<proteinExistence type="predicted"/>
<evidence type="ECO:0000313" key="15">
    <source>
        <dbReference type="Proteomes" id="UP000076858"/>
    </source>
</evidence>
<name>A0A165AEH4_9CRUS</name>
<keyword evidence="15" id="KW-1185">Reference proteome</keyword>
<evidence type="ECO:0000256" key="3">
    <source>
        <dbReference type="ARBA" id="ARBA00022475"/>
    </source>
</evidence>
<reference evidence="14 15" key="1">
    <citation type="submission" date="2016-03" db="EMBL/GenBank/DDBJ databases">
        <title>EvidentialGene: Evidence-directed Construction of Genes on Genomes.</title>
        <authorList>
            <person name="Gilbert D.G."/>
            <person name="Choi J.-H."/>
            <person name="Mockaitis K."/>
            <person name="Colbourne J."/>
            <person name="Pfrender M."/>
        </authorList>
    </citation>
    <scope>NUCLEOTIDE SEQUENCE [LARGE SCALE GENOMIC DNA]</scope>
    <source>
        <strain evidence="14 15">Xinb3</strain>
        <tissue evidence="14">Complete organism</tissue>
    </source>
</reference>
<dbReference type="InterPro" id="IPR052192">
    <property type="entry name" value="Insect_Ionotropic_Sensory_Rcpt"/>
</dbReference>
<feature type="transmembrane region" description="Helical" evidence="12">
    <location>
        <begin position="234"/>
        <end position="254"/>
    </location>
</feature>
<evidence type="ECO:0000256" key="11">
    <source>
        <dbReference type="ARBA" id="ARBA00023303"/>
    </source>
</evidence>
<keyword evidence="3" id="KW-1003">Cell membrane</keyword>
<dbReference type="EMBL" id="LRGB01000626">
    <property type="protein sequence ID" value="KZS17530.1"/>
    <property type="molecule type" value="Genomic_DNA"/>
</dbReference>
<evidence type="ECO:0000256" key="5">
    <source>
        <dbReference type="ARBA" id="ARBA00022989"/>
    </source>
</evidence>
<comment type="caution">
    <text evidence="14">The sequence shown here is derived from an EMBL/GenBank/DDBJ whole genome shotgun (WGS) entry which is preliminary data.</text>
</comment>
<dbReference type="Proteomes" id="UP000076858">
    <property type="component" value="Unassembled WGS sequence"/>
</dbReference>
<comment type="subcellular location">
    <subcellularLocation>
        <location evidence="1">Cell membrane</location>
        <topology evidence="1">Multi-pass membrane protein</topology>
    </subcellularLocation>
</comment>
<keyword evidence="8" id="KW-0675">Receptor</keyword>
<keyword evidence="9" id="KW-0325">Glycoprotein</keyword>
<dbReference type="SUPFAM" id="SSF53850">
    <property type="entry name" value="Periplasmic binding protein-like II"/>
    <property type="match status" value="1"/>
</dbReference>
<keyword evidence="5 12" id="KW-1133">Transmembrane helix</keyword>
<keyword evidence="4 12" id="KW-0812">Transmembrane</keyword>
<dbReference type="OrthoDB" id="6342774at2759"/>
<dbReference type="Pfam" id="PF10613">
    <property type="entry name" value="Lig_chan-Glu_bd"/>
    <property type="match status" value="1"/>
</dbReference>
<evidence type="ECO:0000256" key="9">
    <source>
        <dbReference type="ARBA" id="ARBA00023180"/>
    </source>
</evidence>
<feature type="transmembrane region" description="Helical" evidence="12">
    <location>
        <begin position="170"/>
        <end position="191"/>
    </location>
</feature>
<evidence type="ECO:0000256" key="1">
    <source>
        <dbReference type="ARBA" id="ARBA00004651"/>
    </source>
</evidence>
<evidence type="ECO:0000256" key="7">
    <source>
        <dbReference type="ARBA" id="ARBA00023136"/>
    </source>
</evidence>
<sequence length="264" mass="29389">MFFIKKITSSKYQLLFYVILLGVSVFTGPAITNVHTIEKPRHSLHQRHLLISSTRSPLVKDHELAVINFGIIEKIVLDNLANHLGFTYEIVPPRDIMSTGFLQRNGSWTGTTGQLQRREVDMCVTMSVASSGKANIVDISYPVVYADSAILIPFPTENSRIWSETSSFQVPAWIAILVTFIATVLVSWIIFRAGLIQYAERTAKSENRCRVSDLANAQAHKIAPLGQKEMSGSFVILGLGVAISFFTFLVELIVAKMKKAFGRK</sequence>
<dbReference type="GO" id="GO:0015276">
    <property type="term" value="F:ligand-gated monoatomic ion channel activity"/>
    <property type="evidence" value="ECO:0007669"/>
    <property type="project" value="InterPro"/>
</dbReference>
<keyword evidence="11" id="KW-0407">Ion channel</keyword>
<evidence type="ECO:0000256" key="6">
    <source>
        <dbReference type="ARBA" id="ARBA00023065"/>
    </source>
</evidence>
<feature type="transmembrane region" description="Helical" evidence="12">
    <location>
        <begin position="12"/>
        <end position="31"/>
    </location>
</feature>
<protein>
    <recommendedName>
        <fullName evidence="13">Ionotropic glutamate receptor L-glutamate and glycine-binding domain-containing protein</fullName>
    </recommendedName>
</protein>
<keyword evidence="2" id="KW-0813">Transport</keyword>
<dbReference type="GO" id="GO:0005886">
    <property type="term" value="C:plasma membrane"/>
    <property type="evidence" value="ECO:0007669"/>
    <property type="project" value="UniProtKB-SubCell"/>
</dbReference>
<gene>
    <name evidence="14" type="ORF">APZ42_016425</name>
</gene>
<dbReference type="InterPro" id="IPR019594">
    <property type="entry name" value="Glu/Gly-bd"/>
</dbReference>
<keyword evidence="10" id="KW-1071">Ligand-gated ion channel</keyword>
<keyword evidence="7 12" id="KW-0472">Membrane</keyword>
<evidence type="ECO:0000256" key="8">
    <source>
        <dbReference type="ARBA" id="ARBA00023170"/>
    </source>
</evidence>
<dbReference type="PANTHER" id="PTHR42643">
    <property type="entry name" value="IONOTROPIC RECEPTOR 20A-RELATED"/>
    <property type="match status" value="1"/>
</dbReference>
<feature type="domain" description="Ionotropic glutamate receptor L-glutamate and glycine-binding" evidence="13">
    <location>
        <begin position="76"/>
        <end position="154"/>
    </location>
</feature>
<evidence type="ECO:0000256" key="2">
    <source>
        <dbReference type="ARBA" id="ARBA00022448"/>
    </source>
</evidence>
<dbReference type="AlphaFoldDB" id="A0A165AEH4"/>